<feature type="transmembrane region" description="Helical" evidence="1">
    <location>
        <begin position="20"/>
        <end position="38"/>
    </location>
</feature>
<organism evidence="2">
    <name type="scientific">Siphoviridae sp. ctcx61</name>
    <dbReference type="NCBI Taxonomy" id="2825575"/>
    <lineage>
        <taxon>Viruses</taxon>
        <taxon>Duplodnaviria</taxon>
        <taxon>Heunggongvirae</taxon>
        <taxon>Uroviricota</taxon>
        <taxon>Caudoviricetes</taxon>
    </lineage>
</organism>
<dbReference type="EMBL" id="BK015949">
    <property type="protein sequence ID" value="DAF86620.1"/>
    <property type="molecule type" value="Genomic_DNA"/>
</dbReference>
<proteinExistence type="predicted"/>
<keyword evidence="1" id="KW-0812">Transmembrane</keyword>
<reference evidence="2" key="1">
    <citation type="journal article" date="2021" name="Proc. Natl. Acad. Sci. U.S.A.">
        <title>A Catalog of Tens of Thousands of Viruses from Human Metagenomes Reveals Hidden Associations with Chronic Diseases.</title>
        <authorList>
            <person name="Tisza M.J."/>
            <person name="Buck C.B."/>
        </authorList>
    </citation>
    <scope>NUCLEOTIDE SEQUENCE</scope>
    <source>
        <strain evidence="2">Ctcx61</strain>
    </source>
</reference>
<keyword evidence="1" id="KW-1133">Transmembrane helix</keyword>
<keyword evidence="1" id="KW-0472">Membrane</keyword>
<sequence length="40" mass="4869">MVIKITLKNNLKNLLRLGNWSFFIVFYLLDIKEIRLIVYI</sequence>
<evidence type="ECO:0000313" key="2">
    <source>
        <dbReference type="EMBL" id="DAF86620.1"/>
    </source>
</evidence>
<accession>A0A8S5TWP0</accession>
<protein>
    <submittedName>
        <fullName evidence="2">Uncharacterized protein</fullName>
    </submittedName>
</protein>
<evidence type="ECO:0000256" key="1">
    <source>
        <dbReference type="SAM" id="Phobius"/>
    </source>
</evidence>
<name>A0A8S5TWP0_9CAUD</name>